<dbReference type="CDD" id="cd02440">
    <property type="entry name" value="AdoMet_MTases"/>
    <property type="match status" value="1"/>
</dbReference>
<organism evidence="2 3">
    <name type="scientific">Leptotrombidium deliense</name>
    <dbReference type="NCBI Taxonomy" id="299467"/>
    <lineage>
        <taxon>Eukaryota</taxon>
        <taxon>Metazoa</taxon>
        <taxon>Ecdysozoa</taxon>
        <taxon>Arthropoda</taxon>
        <taxon>Chelicerata</taxon>
        <taxon>Arachnida</taxon>
        <taxon>Acari</taxon>
        <taxon>Acariformes</taxon>
        <taxon>Trombidiformes</taxon>
        <taxon>Prostigmata</taxon>
        <taxon>Anystina</taxon>
        <taxon>Parasitengona</taxon>
        <taxon>Trombiculoidea</taxon>
        <taxon>Trombiculidae</taxon>
        <taxon>Leptotrombidium</taxon>
    </lineage>
</organism>
<feature type="non-terminal residue" evidence="2">
    <location>
        <position position="1"/>
    </location>
</feature>
<comment type="caution">
    <text evidence="2">The sequence shown here is derived from an EMBL/GenBank/DDBJ whole genome shotgun (WGS) entry which is preliminary data.</text>
</comment>
<accession>A0A443S9B7</accession>
<dbReference type="InterPro" id="IPR029063">
    <property type="entry name" value="SAM-dependent_MTases_sf"/>
</dbReference>
<feature type="domain" description="Methyltransferase type 11" evidence="1">
    <location>
        <begin position="63"/>
        <end position="160"/>
    </location>
</feature>
<keyword evidence="3" id="KW-1185">Reference proteome</keyword>
<dbReference type="Gene3D" id="3.40.50.150">
    <property type="entry name" value="Vaccinia Virus protein VP39"/>
    <property type="match status" value="1"/>
</dbReference>
<protein>
    <submittedName>
        <fullName evidence="2">Methyltransferase-like protein 7A</fullName>
    </submittedName>
</protein>
<dbReference type="Proteomes" id="UP000288716">
    <property type="component" value="Unassembled WGS sequence"/>
</dbReference>
<dbReference type="OrthoDB" id="6423379at2759"/>
<keyword evidence="2" id="KW-0489">Methyltransferase</keyword>
<dbReference type="STRING" id="299467.A0A443S9B7"/>
<sequence length="242" mass="28217">SLILTFFPKFKSLFFEKLESLFRIEDLKVNELIESKRKKLLDPLKNLKSRDAKLKQQNAVRILEFGIGCGSNLAHYPPNTRLVAVDTNPLFEEQLLTILKKHENVTLEKFLVTCASNLSEIDDESVDAIVCTHTFCCVDDQLAVAKELKRILVQGGKFYFFEHVGYRWRCGFRGQKEKLYRILQCLVRPLWRVWFNNCRLGYRPRPILLKAGFADVSTEYFECKEQHFIIRPNVIGIATRLL</sequence>
<keyword evidence="2" id="KW-0808">Transferase</keyword>
<dbReference type="EMBL" id="NCKV01005382">
    <property type="protein sequence ID" value="RWS24100.1"/>
    <property type="molecule type" value="Genomic_DNA"/>
</dbReference>
<dbReference type="VEuPathDB" id="VectorBase:LDEU007941"/>
<dbReference type="InterPro" id="IPR013216">
    <property type="entry name" value="Methyltransf_11"/>
</dbReference>
<dbReference type="AlphaFoldDB" id="A0A443S9B7"/>
<dbReference type="PANTHER" id="PTHR45036">
    <property type="entry name" value="METHYLTRANSFERASE LIKE 7B"/>
    <property type="match status" value="1"/>
</dbReference>
<evidence type="ECO:0000259" key="1">
    <source>
        <dbReference type="Pfam" id="PF08241"/>
    </source>
</evidence>
<dbReference type="SUPFAM" id="SSF53335">
    <property type="entry name" value="S-adenosyl-L-methionine-dependent methyltransferases"/>
    <property type="match status" value="1"/>
</dbReference>
<dbReference type="Pfam" id="PF08241">
    <property type="entry name" value="Methyltransf_11"/>
    <property type="match status" value="1"/>
</dbReference>
<dbReference type="GO" id="GO:0032259">
    <property type="term" value="P:methylation"/>
    <property type="evidence" value="ECO:0007669"/>
    <property type="project" value="UniProtKB-KW"/>
</dbReference>
<gene>
    <name evidence="2" type="ORF">B4U80_02378</name>
</gene>
<dbReference type="PANTHER" id="PTHR45036:SF1">
    <property type="entry name" value="METHYLTRANSFERASE LIKE 7A"/>
    <property type="match status" value="1"/>
</dbReference>
<evidence type="ECO:0000313" key="2">
    <source>
        <dbReference type="EMBL" id="RWS24100.1"/>
    </source>
</evidence>
<proteinExistence type="predicted"/>
<name>A0A443S9B7_9ACAR</name>
<evidence type="ECO:0000313" key="3">
    <source>
        <dbReference type="Proteomes" id="UP000288716"/>
    </source>
</evidence>
<dbReference type="GO" id="GO:0008757">
    <property type="term" value="F:S-adenosylmethionine-dependent methyltransferase activity"/>
    <property type="evidence" value="ECO:0007669"/>
    <property type="project" value="InterPro"/>
</dbReference>
<reference evidence="2 3" key="1">
    <citation type="journal article" date="2018" name="Gigascience">
        <title>Genomes of trombidid mites reveal novel predicted allergens and laterally-transferred genes associated with secondary metabolism.</title>
        <authorList>
            <person name="Dong X."/>
            <person name="Chaisiri K."/>
            <person name="Xia D."/>
            <person name="Armstrong S.D."/>
            <person name="Fang Y."/>
            <person name="Donnelly M.J."/>
            <person name="Kadowaki T."/>
            <person name="McGarry J.W."/>
            <person name="Darby A.C."/>
            <person name="Makepeace B.L."/>
        </authorList>
    </citation>
    <scope>NUCLEOTIDE SEQUENCE [LARGE SCALE GENOMIC DNA]</scope>
    <source>
        <strain evidence="2">UoL-UT</strain>
    </source>
</reference>
<dbReference type="InterPro" id="IPR052356">
    <property type="entry name" value="Thiol_S-MT"/>
</dbReference>